<dbReference type="KEGG" id="ssyi:EKG83_01450"/>
<accession>A0A5Q0GQV0</accession>
<keyword evidence="3" id="KW-1185">Reference proteome</keyword>
<dbReference type="Proteomes" id="UP000325787">
    <property type="component" value="Chromosome"/>
</dbReference>
<dbReference type="OrthoDB" id="5241763at2"/>
<dbReference type="Gene3D" id="1.10.3290.10">
    <property type="entry name" value="Fido-like domain"/>
    <property type="match status" value="1"/>
</dbReference>
<reference evidence="3" key="1">
    <citation type="journal article" date="2021" name="Curr. Microbiol.">
        <title>Complete genome of nocamycin-producing strain Saccharothrix syringae NRRL B-16468 reveals the biosynthetic potential for secondary metabolites.</title>
        <authorList>
            <person name="Mo X."/>
            <person name="Yang S."/>
        </authorList>
    </citation>
    <scope>NUCLEOTIDE SEQUENCE [LARGE SCALE GENOMIC DNA]</scope>
    <source>
        <strain evidence="3">ATCC 51364 / DSM 43886 / JCM 6844 / KCTC 9398 / NBRC 14523 / NRRL B-16468 / INA 2240</strain>
    </source>
</reference>
<dbReference type="SUPFAM" id="SSF140931">
    <property type="entry name" value="Fic-like"/>
    <property type="match status" value="1"/>
</dbReference>
<name>A0A5Q0GQV0_SACSY</name>
<dbReference type="PROSITE" id="PS51459">
    <property type="entry name" value="FIDO"/>
    <property type="match status" value="1"/>
</dbReference>
<evidence type="ECO:0000259" key="1">
    <source>
        <dbReference type="PROSITE" id="PS51459"/>
    </source>
</evidence>
<organism evidence="2 3">
    <name type="scientific">Saccharothrix syringae</name>
    <name type="common">Nocardiopsis syringae</name>
    <dbReference type="NCBI Taxonomy" id="103733"/>
    <lineage>
        <taxon>Bacteria</taxon>
        <taxon>Bacillati</taxon>
        <taxon>Actinomycetota</taxon>
        <taxon>Actinomycetes</taxon>
        <taxon>Pseudonocardiales</taxon>
        <taxon>Pseudonocardiaceae</taxon>
        <taxon>Saccharothrix</taxon>
    </lineage>
</organism>
<dbReference type="AlphaFoldDB" id="A0A5Q0GQV0"/>
<proteinExistence type="predicted"/>
<evidence type="ECO:0000313" key="3">
    <source>
        <dbReference type="Proteomes" id="UP000325787"/>
    </source>
</evidence>
<dbReference type="InterPro" id="IPR003812">
    <property type="entry name" value="Fido"/>
</dbReference>
<evidence type="ECO:0000313" key="2">
    <source>
        <dbReference type="EMBL" id="QFZ16303.1"/>
    </source>
</evidence>
<gene>
    <name evidence="2" type="ORF">EKG83_01450</name>
</gene>
<feature type="domain" description="Fido" evidence="1">
    <location>
        <begin position="98"/>
        <end position="227"/>
    </location>
</feature>
<protein>
    <submittedName>
        <fullName evidence="2">Oxidoreductase</fullName>
    </submittedName>
</protein>
<dbReference type="InterPro" id="IPR036597">
    <property type="entry name" value="Fido-like_dom_sf"/>
</dbReference>
<dbReference type="EMBL" id="CP034550">
    <property type="protein sequence ID" value="QFZ16303.1"/>
    <property type="molecule type" value="Genomic_DNA"/>
</dbReference>
<sequence length="245" mass="25244">MFGGVTDPLAPLLDLPGVPEAADAAREAVFQVHRHRVNLRGWATTAAEASVRAARASAAIDGGATAIPSDGAVTDPVLAGSLRVAEALGAVFPTWRRAPLQALARLHVLAAADLDADPGRPRPVPGVTERLDLLAHLVTGGTSVPGALLVAVVHGELMTLSPFATANGVVARAASRLTSMATGLDPKSLGVPEVMCLRRGNDYTAALHAFSTGDPDGVRQWLLFYCEALESGAREARSIADAATP</sequence>